<dbReference type="PIRSF" id="PIRSF002595">
    <property type="entry name" value="RR_SKN7"/>
    <property type="match status" value="1"/>
</dbReference>
<comment type="caution">
    <text evidence="12">The sequence shown here is derived from an EMBL/GenBank/DDBJ whole genome shotgun (WGS) entry which is preliminary data.</text>
</comment>
<keyword evidence="13" id="KW-1185">Reference proteome</keyword>
<feature type="compositionally biased region" description="Low complexity" evidence="10">
    <location>
        <begin position="630"/>
        <end position="649"/>
    </location>
</feature>
<evidence type="ECO:0000256" key="7">
    <source>
        <dbReference type="ARBA" id="ARBA00023242"/>
    </source>
</evidence>
<keyword evidence="4 8" id="KW-0805">Transcription regulation</keyword>
<dbReference type="AlphaFoldDB" id="A0AAD7VBQ2"/>
<evidence type="ECO:0000313" key="13">
    <source>
        <dbReference type="Proteomes" id="UP001234581"/>
    </source>
</evidence>
<keyword evidence="2 9" id="KW-0597">Phosphoprotein</keyword>
<evidence type="ECO:0000256" key="5">
    <source>
        <dbReference type="ARBA" id="ARBA00023125"/>
    </source>
</evidence>
<comment type="subcellular location">
    <subcellularLocation>
        <location evidence="1 8">Nucleus</location>
    </subcellularLocation>
</comment>
<organism evidence="12 13">
    <name type="scientific">Lichtheimia ornata</name>
    <dbReference type="NCBI Taxonomy" id="688661"/>
    <lineage>
        <taxon>Eukaryota</taxon>
        <taxon>Fungi</taxon>
        <taxon>Fungi incertae sedis</taxon>
        <taxon>Mucoromycota</taxon>
        <taxon>Mucoromycotina</taxon>
        <taxon>Mucoromycetes</taxon>
        <taxon>Mucorales</taxon>
        <taxon>Lichtheimiaceae</taxon>
        <taxon>Lichtheimia</taxon>
    </lineage>
</organism>
<keyword evidence="6 8" id="KW-0804">Transcription</keyword>
<evidence type="ECO:0000313" key="12">
    <source>
        <dbReference type="EMBL" id="KAJ8662560.1"/>
    </source>
</evidence>
<feature type="region of interest" description="Disordered" evidence="10">
    <location>
        <begin position="598"/>
        <end position="649"/>
    </location>
</feature>
<dbReference type="EMBL" id="JARTCD010000004">
    <property type="protein sequence ID" value="KAJ8662560.1"/>
    <property type="molecule type" value="Genomic_DNA"/>
</dbReference>
<evidence type="ECO:0000256" key="10">
    <source>
        <dbReference type="SAM" id="MobiDB-lite"/>
    </source>
</evidence>
<feature type="domain" description="Response regulatory" evidence="11">
    <location>
        <begin position="413"/>
        <end position="527"/>
    </location>
</feature>
<dbReference type="InterPro" id="IPR036388">
    <property type="entry name" value="WH-like_DNA-bd_sf"/>
</dbReference>
<dbReference type="InterPro" id="IPR011006">
    <property type="entry name" value="CheY-like_superfamily"/>
</dbReference>
<dbReference type="PANTHER" id="PTHR45339:SF1">
    <property type="entry name" value="HYBRID SIGNAL TRANSDUCTION HISTIDINE KINASE J"/>
    <property type="match status" value="1"/>
</dbReference>
<dbReference type="SMART" id="SM00415">
    <property type="entry name" value="HSF"/>
    <property type="match status" value="1"/>
</dbReference>
<protein>
    <recommendedName>
        <fullName evidence="8">Transcription factor</fullName>
    </recommendedName>
</protein>
<keyword evidence="3" id="KW-0902">Two-component regulatory system</keyword>
<dbReference type="InterPro" id="IPR001789">
    <property type="entry name" value="Sig_transdc_resp-reg_receiver"/>
</dbReference>
<dbReference type="SUPFAM" id="SSF46785">
    <property type="entry name" value="Winged helix' DNA-binding domain"/>
    <property type="match status" value="1"/>
</dbReference>
<feature type="compositionally biased region" description="Polar residues" evidence="10">
    <location>
        <begin position="160"/>
        <end position="171"/>
    </location>
</feature>
<feature type="region of interest" description="Disordered" evidence="10">
    <location>
        <begin position="359"/>
        <end position="384"/>
    </location>
</feature>
<feature type="compositionally biased region" description="Low complexity" evidence="10">
    <location>
        <begin position="600"/>
        <end position="621"/>
    </location>
</feature>
<dbReference type="Pfam" id="PF00072">
    <property type="entry name" value="Response_reg"/>
    <property type="match status" value="1"/>
</dbReference>
<keyword evidence="5 8" id="KW-0238">DNA-binding</keyword>
<dbReference type="InterPro" id="IPR014402">
    <property type="entry name" value="Sig_transdc_resp-reg_Skn7"/>
</dbReference>
<dbReference type="Pfam" id="PF00447">
    <property type="entry name" value="HSF_DNA-bind"/>
    <property type="match status" value="1"/>
</dbReference>
<dbReference type="Gene3D" id="3.40.50.2300">
    <property type="match status" value="1"/>
</dbReference>
<dbReference type="PROSITE" id="PS50110">
    <property type="entry name" value="RESPONSE_REGULATORY"/>
    <property type="match status" value="1"/>
</dbReference>
<dbReference type="Gene3D" id="1.10.10.10">
    <property type="entry name" value="Winged helix-like DNA-binding domain superfamily/Winged helix DNA-binding domain"/>
    <property type="match status" value="1"/>
</dbReference>
<dbReference type="PANTHER" id="PTHR45339">
    <property type="entry name" value="HYBRID SIGNAL TRANSDUCTION HISTIDINE KINASE J"/>
    <property type="match status" value="1"/>
</dbReference>
<evidence type="ECO:0000256" key="2">
    <source>
        <dbReference type="ARBA" id="ARBA00022553"/>
    </source>
</evidence>
<dbReference type="SUPFAM" id="SSF52172">
    <property type="entry name" value="CheY-like"/>
    <property type="match status" value="1"/>
</dbReference>
<dbReference type="GeneID" id="83208939"/>
<name>A0AAD7VBQ2_9FUNG</name>
<evidence type="ECO:0000259" key="11">
    <source>
        <dbReference type="PROSITE" id="PS50110"/>
    </source>
</evidence>
<evidence type="ECO:0000256" key="9">
    <source>
        <dbReference type="PROSITE-ProRule" id="PRU00169"/>
    </source>
</evidence>
<evidence type="ECO:0000256" key="1">
    <source>
        <dbReference type="ARBA" id="ARBA00004123"/>
    </source>
</evidence>
<feature type="region of interest" description="Disordered" evidence="10">
    <location>
        <begin position="314"/>
        <end position="345"/>
    </location>
</feature>
<dbReference type="PRINTS" id="PR00056">
    <property type="entry name" value="HSFDOMAIN"/>
</dbReference>
<evidence type="ECO:0000256" key="3">
    <source>
        <dbReference type="ARBA" id="ARBA00023012"/>
    </source>
</evidence>
<dbReference type="InterPro" id="IPR036390">
    <property type="entry name" value="WH_DNA-bd_sf"/>
</dbReference>
<dbReference type="GO" id="GO:0043565">
    <property type="term" value="F:sequence-specific DNA binding"/>
    <property type="evidence" value="ECO:0007669"/>
    <property type="project" value="InterPro"/>
</dbReference>
<dbReference type="FunFam" id="1.10.10.10:FF:000027">
    <property type="entry name" value="Heat shock transcription factor 1"/>
    <property type="match status" value="1"/>
</dbReference>
<feature type="modified residue" description="4-aspartylphosphate" evidence="9">
    <location>
        <position position="462"/>
    </location>
</feature>
<dbReference type="RefSeq" id="XP_058347473.1">
    <property type="nucleotide sequence ID" value="XM_058481616.1"/>
</dbReference>
<feature type="compositionally biased region" description="Low complexity" evidence="10">
    <location>
        <begin position="314"/>
        <end position="342"/>
    </location>
</feature>
<dbReference type="GO" id="GO:0003700">
    <property type="term" value="F:DNA-binding transcription factor activity"/>
    <property type="evidence" value="ECO:0007669"/>
    <property type="project" value="UniProtKB-UniRule"/>
</dbReference>
<evidence type="ECO:0000256" key="8">
    <source>
        <dbReference type="PIRNR" id="PIRNR002595"/>
    </source>
</evidence>
<evidence type="ECO:0000256" key="6">
    <source>
        <dbReference type="ARBA" id="ARBA00023163"/>
    </source>
</evidence>
<dbReference type="GO" id="GO:0006357">
    <property type="term" value="P:regulation of transcription by RNA polymerase II"/>
    <property type="evidence" value="ECO:0007669"/>
    <property type="project" value="UniProtKB-UniRule"/>
</dbReference>
<dbReference type="Proteomes" id="UP001234581">
    <property type="component" value="Unassembled WGS sequence"/>
</dbReference>
<dbReference type="SMART" id="SM00448">
    <property type="entry name" value="REC"/>
    <property type="match status" value="1"/>
</dbReference>
<reference evidence="12 13" key="1">
    <citation type="submission" date="2023-03" db="EMBL/GenBank/DDBJ databases">
        <title>Genome sequence of Lichtheimia ornata CBS 291.66.</title>
        <authorList>
            <person name="Mohabir J.T."/>
            <person name="Shea T.P."/>
            <person name="Kurbessoian T."/>
            <person name="Berby B."/>
            <person name="Fontaine J."/>
            <person name="Livny J."/>
            <person name="Gnirke A."/>
            <person name="Stajich J.E."/>
            <person name="Cuomo C.A."/>
        </authorList>
    </citation>
    <scope>NUCLEOTIDE SEQUENCE [LARGE SCALE GENOMIC DNA]</scope>
    <source>
        <strain evidence="12">CBS 291.66</strain>
    </source>
</reference>
<dbReference type="GO" id="GO:0000156">
    <property type="term" value="F:phosphorelay response regulator activity"/>
    <property type="evidence" value="ECO:0007669"/>
    <property type="project" value="InterPro"/>
</dbReference>
<sequence length="722" mass="80740">MSSSNVHPYLNRNNVGFDIQHHDSSDTPLANIPEFVKKLFCMLEQDTRADILTWGAHGKSFVVVDPNEFARLILPKHFKHCNFASFVRQLNKYDFHKVRNPEDGSRPYGEQAWEFQHPHFQYDRQDLLDGIKRKASTKTGASAARPSEYSSMNDHGKPSVKQQQSKNQSTKGKSHHGAWEDEMKSIMFQLQSQVKQLQEQHTTSTTHMQGLGYNYNKISDTLFGLKDTLALQDQLMKQLVQVATTTTRTTQDARTNTNVQQQQWAHSYNQLAHQTNQHVEQITQHVGSLQYELSLSDLLPSYDNHSTPAQAGVTMTTMLPPSSSSPSTSSSSSLSPSTQSSPNTELAVAELRVTDPTFKSCDGAPITSSPPTITHDKSHTTSTSRQMMLTLNPTTTRKRSRSFVPPGWSVPPRVLLVDDDSIFRRLSTRLLEMAGCTIEVAVDGVEAIDKLGTDHYDIVLMDIMMPNLDGISATRNIRQYDTWTPIISMTANTTDRDVREYIMSGMTDVLPKPLDQSTLCKLLERYCAHLKLMQRRQIPRTIEQSSSDNSTTASLLVAARSSSGDNNDPLERENNNNNEQQSVTTWVEMNPEDFASILPQQQQQQQQISSSSCSTRRSTTTMDHHHYHTSSSVASSSTSSTSSSSSSSLSVADLHPIWGNTFAYNIPTCTFMLNQEISNATTTTSPSTTTTIKQELEEEETDKNVDINQAPACKKLKSSSWQ</sequence>
<keyword evidence="7 8" id="KW-0539">Nucleus</keyword>
<accession>A0AAD7VBQ2</accession>
<dbReference type="PROSITE" id="PS00434">
    <property type="entry name" value="HSF_DOMAIN"/>
    <property type="match status" value="1"/>
</dbReference>
<feature type="region of interest" description="Disordered" evidence="10">
    <location>
        <begin position="135"/>
        <end position="177"/>
    </location>
</feature>
<dbReference type="GO" id="GO:0005634">
    <property type="term" value="C:nucleus"/>
    <property type="evidence" value="ECO:0007669"/>
    <property type="project" value="UniProtKB-SubCell"/>
</dbReference>
<gene>
    <name evidence="12" type="ORF">O0I10_001521</name>
</gene>
<proteinExistence type="predicted"/>
<evidence type="ECO:0000256" key="4">
    <source>
        <dbReference type="ARBA" id="ARBA00023015"/>
    </source>
</evidence>
<dbReference type="CDD" id="cd17546">
    <property type="entry name" value="REC_hyHK_CKI1_RcsC-like"/>
    <property type="match status" value="1"/>
</dbReference>
<dbReference type="InterPro" id="IPR000232">
    <property type="entry name" value="HSF_DNA-bd"/>
</dbReference>